<evidence type="ECO:0000313" key="3">
    <source>
        <dbReference type="Proteomes" id="UP001218218"/>
    </source>
</evidence>
<feature type="region of interest" description="Disordered" evidence="1">
    <location>
        <begin position="315"/>
        <end position="344"/>
    </location>
</feature>
<dbReference type="Proteomes" id="UP001218218">
    <property type="component" value="Unassembled WGS sequence"/>
</dbReference>
<keyword evidence="3" id="KW-1185">Reference proteome</keyword>
<feature type="region of interest" description="Disordered" evidence="1">
    <location>
        <begin position="238"/>
        <end position="259"/>
    </location>
</feature>
<name>A0AAD6ZI42_9AGAR</name>
<dbReference type="AlphaFoldDB" id="A0AAD6ZI42"/>
<evidence type="ECO:0000313" key="2">
    <source>
        <dbReference type="EMBL" id="KAJ7322804.1"/>
    </source>
</evidence>
<evidence type="ECO:0000256" key="1">
    <source>
        <dbReference type="SAM" id="MobiDB-lite"/>
    </source>
</evidence>
<accession>A0AAD6ZI42</accession>
<comment type="caution">
    <text evidence="2">The sequence shown here is derived from an EMBL/GenBank/DDBJ whole genome shotgun (WGS) entry which is preliminary data.</text>
</comment>
<feature type="compositionally biased region" description="Basic and acidic residues" evidence="1">
    <location>
        <begin position="238"/>
        <end position="251"/>
    </location>
</feature>
<gene>
    <name evidence="2" type="ORF">DFH08DRAFT_817951</name>
</gene>
<organism evidence="2 3">
    <name type="scientific">Mycena albidolilacea</name>
    <dbReference type="NCBI Taxonomy" id="1033008"/>
    <lineage>
        <taxon>Eukaryota</taxon>
        <taxon>Fungi</taxon>
        <taxon>Dikarya</taxon>
        <taxon>Basidiomycota</taxon>
        <taxon>Agaricomycotina</taxon>
        <taxon>Agaricomycetes</taxon>
        <taxon>Agaricomycetidae</taxon>
        <taxon>Agaricales</taxon>
        <taxon>Marasmiineae</taxon>
        <taxon>Mycenaceae</taxon>
        <taxon>Mycena</taxon>
    </lineage>
</organism>
<protein>
    <submittedName>
        <fullName evidence="2">Uncharacterized protein</fullName>
    </submittedName>
</protein>
<proteinExistence type="predicted"/>
<dbReference type="EMBL" id="JARIHO010000048">
    <property type="protein sequence ID" value="KAJ7322804.1"/>
    <property type="molecule type" value="Genomic_DNA"/>
</dbReference>
<sequence>MMTTTTSSLQQVNGNHLELIITFTNWKRLRPDQITAVKTYVGDPLPVQLSKIYVLGLANENALTKFQGCEAYIQDQLGSEDKHRTGREHDALFRQHIAGKTGKNNVQALLLRFRWGNFVAGTEHDQAVMDIIQKSIADAFTQSCSIIKKEIVKSVENPRPKKSDKHVPSLCPKAECTMIYQLTKTIVQKLSSGKAISIPITPALCAHIAMMCKWHVRIVDGMNITKRITKAFSSILDKDREHHRSNPDEKIPNATTTTDDAAITYQADINVALDARNQGQHLSPLAEHKKQQSRSGASAGAPKYPQQWSIWHSDVAGQASSPRPARPSPGPSRPGRARHRASAGSGLGLDQVEAQAGPPSSGFMVDLHFSCSMAIQITQHAFSAGFKVHTALFNPCTQEAACGADSKINEAQIFRIPRAIDKALQKVNEYYQKASNSYMFAMVLDPREKFSYFEKHWPEVLQTEVIKNMEETAQAQGPRPEALLKGLGLGLGNLKPKPAQARPKPGASGQAGPATSLIWQIVHKFDTHTHHLSSHPTFACK</sequence>
<reference evidence="2" key="1">
    <citation type="submission" date="2023-03" db="EMBL/GenBank/DDBJ databases">
        <title>Massive genome expansion in bonnet fungi (Mycena s.s.) driven by repeated elements and novel gene families across ecological guilds.</title>
        <authorList>
            <consortium name="Lawrence Berkeley National Laboratory"/>
            <person name="Harder C.B."/>
            <person name="Miyauchi S."/>
            <person name="Viragh M."/>
            <person name="Kuo A."/>
            <person name="Thoen E."/>
            <person name="Andreopoulos B."/>
            <person name="Lu D."/>
            <person name="Skrede I."/>
            <person name="Drula E."/>
            <person name="Henrissat B."/>
            <person name="Morin E."/>
            <person name="Kohler A."/>
            <person name="Barry K."/>
            <person name="LaButti K."/>
            <person name="Morin E."/>
            <person name="Salamov A."/>
            <person name="Lipzen A."/>
            <person name="Mereny Z."/>
            <person name="Hegedus B."/>
            <person name="Baldrian P."/>
            <person name="Stursova M."/>
            <person name="Weitz H."/>
            <person name="Taylor A."/>
            <person name="Grigoriev I.V."/>
            <person name="Nagy L.G."/>
            <person name="Martin F."/>
            <person name="Kauserud H."/>
        </authorList>
    </citation>
    <scope>NUCLEOTIDE SEQUENCE</scope>
    <source>
        <strain evidence="2">CBHHK002</strain>
    </source>
</reference>
<feature type="region of interest" description="Disordered" evidence="1">
    <location>
        <begin position="285"/>
        <end position="304"/>
    </location>
</feature>